<keyword evidence="1" id="KW-0812">Transmembrane</keyword>
<keyword evidence="1" id="KW-1133">Transmembrane helix</keyword>
<comment type="caution">
    <text evidence="3">The sequence shown here is derived from an EMBL/GenBank/DDBJ whole genome shotgun (WGS) entry which is preliminary data.</text>
</comment>
<dbReference type="InterPro" id="IPR058916">
    <property type="entry name" value="PH_40"/>
</dbReference>
<sequence>MWKFVILMALFFIYLFLISLSVFTTKFNDGSLFITGLMLLLSGSFLIYTLFVYFKNRHLYLQISKGNGQFSFGLDEQHIVTYNKSDIKQILYYAGKGNSSRNLTGEVTVYFKDGSDIKIPNLLISVVDLLAKFKDHTDNYTVPVNFITQNIFQ</sequence>
<dbReference type="Pfam" id="PF26566">
    <property type="entry name" value="PH_40"/>
    <property type="match status" value="1"/>
</dbReference>
<keyword evidence="1" id="KW-0472">Membrane</keyword>
<gene>
    <name evidence="3" type="ORF">HDF23_000604</name>
</gene>
<dbReference type="Proteomes" id="UP000541583">
    <property type="component" value="Unassembled WGS sequence"/>
</dbReference>
<evidence type="ECO:0000313" key="3">
    <source>
        <dbReference type="EMBL" id="MBB6107874.1"/>
    </source>
</evidence>
<organism evidence="3 4">
    <name type="scientific">Mucilaginibacter lappiensis</name>
    <dbReference type="NCBI Taxonomy" id="354630"/>
    <lineage>
        <taxon>Bacteria</taxon>
        <taxon>Pseudomonadati</taxon>
        <taxon>Bacteroidota</taxon>
        <taxon>Sphingobacteriia</taxon>
        <taxon>Sphingobacteriales</taxon>
        <taxon>Sphingobacteriaceae</taxon>
        <taxon>Mucilaginibacter</taxon>
    </lineage>
</organism>
<feature type="transmembrane region" description="Helical" evidence="1">
    <location>
        <begin position="31"/>
        <end position="54"/>
    </location>
</feature>
<dbReference type="EMBL" id="JACHCB010000001">
    <property type="protein sequence ID" value="MBB6107874.1"/>
    <property type="molecule type" value="Genomic_DNA"/>
</dbReference>
<name>A0ABR6PDR0_9SPHI</name>
<keyword evidence="4" id="KW-1185">Reference proteome</keyword>
<protein>
    <recommendedName>
        <fullName evidence="2">PH domain-containing protein</fullName>
    </recommendedName>
</protein>
<feature type="domain" description="PH" evidence="2">
    <location>
        <begin position="5"/>
        <end position="132"/>
    </location>
</feature>
<evidence type="ECO:0000256" key="1">
    <source>
        <dbReference type="SAM" id="Phobius"/>
    </source>
</evidence>
<evidence type="ECO:0000313" key="4">
    <source>
        <dbReference type="Proteomes" id="UP000541583"/>
    </source>
</evidence>
<dbReference type="RefSeq" id="WP_076369524.1">
    <property type="nucleotide sequence ID" value="NZ_FTMG01000001.1"/>
</dbReference>
<accession>A0ABR6PDR0</accession>
<proteinExistence type="predicted"/>
<reference evidence="3 4" key="1">
    <citation type="submission" date="2020-08" db="EMBL/GenBank/DDBJ databases">
        <title>Genomic Encyclopedia of Type Strains, Phase IV (KMG-V): Genome sequencing to study the core and pangenomes of soil and plant-associated prokaryotes.</title>
        <authorList>
            <person name="Whitman W."/>
        </authorList>
    </citation>
    <scope>NUCLEOTIDE SEQUENCE [LARGE SCALE GENOMIC DNA]</scope>
    <source>
        <strain evidence="3 4">ANJLi2</strain>
    </source>
</reference>
<evidence type="ECO:0000259" key="2">
    <source>
        <dbReference type="Pfam" id="PF26566"/>
    </source>
</evidence>